<keyword evidence="10 12" id="KW-1133">Transmembrane helix</keyword>
<keyword evidence="5 12" id="KW-0813">Transport</keyword>
<dbReference type="Proteomes" id="UP001365128">
    <property type="component" value="Unassembled WGS sequence"/>
</dbReference>
<feature type="transmembrane region" description="Helical" evidence="12">
    <location>
        <begin position="1049"/>
        <end position="1069"/>
    </location>
</feature>
<dbReference type="InterPro" id="IPR056824">
    <property type="entry name" value="PGAP1_TMD"/>
</dbReference>
<dbReference type="EC" id="3.1.-.-" evidence="12"/>
<dbReference type="InterPro" id="IPR039529">
    <property type="entry name" value="PGAP1/BST1"/>
</dbReference>
<proteinExistence type="inferred from homology"/>
<dbReference type="PANTHER" id="PTHR15495:SF7">
    <property type="entry name" value="GPI INOSITOL-DEACYLASE"/>
    <property type="match status" value="1"/>
</dbReference>
<evidence type="ECO:0000256" key="9">
    <source>
        <dbReference type="ARBA" id="ARBA00022927"/>
    </source>
</evidence>
<evidence type="ECO:0000256" key="5">
    <source>
        <dbReference type="ARBA" id="ARBA00022448"/>
    </source>
</evidence>
<evidence type="ECO:0000256" key="2">
    <source>
        <dbReference type="ARBA" id="ARBA00004477"/>
    </source>
</evidence>
<evidence type="ECO:0000256" key="13">
    <source>
        <dbReference type="SAM" id="MobiDB-lite"/>
    </source>
</evidence>
<comment type="subcellular location">
    <subcellularLocation>
        <location evidence="2">Endoplasmic reticulum membrane</location>
        <topology evidence="2">Multi-pass membrane protein</topology>
    </subcellularLocation>
</comment>
<dbReference type="PANTHER" id="PTHR15495">
    <property type="entry name" value="NEGATIVE REGULATOR OF VESICLE FORMATION-RELATED"/>
    <property type="match status" value="1"/>
</dbReference>
<feature type="compositionally biased region" description="Basic and acidic residues" evidence="13">
    <location>
        <begin position="52"/>
        <end position="63"/>
    </location>
</feature>
<feature type="transmembrane region" description="Helical" evidence="12">
    <location>
        <begin position="1113"/>
        <end position="1135"/>
    </location>
</feature>
<keyword evidence="6 12" id="KW-0812">Transmembrane</keyword>
<feature type="transmembrane region" description="Helical" evidence="12">
    <location>
        <begin position="1141"/>
        <end position="1161"/>
    </location>
</feature>
<dbReference type="SUPFAM" id="SSF53474">
    <property type="entry name" value="alpha/beta-Hydrolases"/>
    <property type="match status" value="1"/>
</dbReference>
<feature type="transmembrane region" description="Helical" evidence="12">
    <location>
        <begin position="931"/>
        <end position="961"/>
    </location>
</feature>
<dbReference type="EMBL" id="JBBPDW010000010">
    <property type="protein sequence ID" value="KAK7548709.1"/>
    <property type="molecule type" value="Genomic_DNA"/>
</dbReference>
<evidence type="ECO:0000313" key="17">
    <source>
        <dbReference type="Proteomes" id="UP001365128"/>
    </source>
</evidence>
<feature type="transmembrane region" description="Helical" evidence="12">
    <location>
        <begin position="1081"/>
        <end position="1101"/>
    </location>
</feature>
<feature type="domain" description="GPI inositol-deacylase transmembrane" evidence="15">
    <location>
        <begin position="835"/>
        <end position="1152"/>
    </location>
</feature>
<comment type="function">
    <text evidence="1 12">Involved in inositol deacylation of GPI-anchored proteins which plays important roles in the quality control and ER-associated degradation of GPI-anchored proteins.</text>
</comment>
<keyword evidence="17" id="KW-1185">Reference proteome</keyword>
<dbReference type="InterPro" id="IPR029058">
    <property type="entry name" value="AB_hydrolase_fold"/>
</dbReference>
<dbReference type="Pfam" id="PF25141">
    <property type="entry name" value="PGAP1_2nd"/>
    <property type="match status" value="1"/>
</dbReference>
<feature type="transmembrane region" description="Helical" evidence="12">
    <location>
        <begin position="1009"/>
        <end position="1028"/>
    </location>
</feature>
<protein>
    <recommendedName>
        <fullName evidence="4 12">GPI inositol-deacylase</fullName>
        <ecNumber evidence="12">3.1.-.-</ecNumber>
    </recommendedName>
</protein>
<keyword evidence="7 12" id="KW-0378">Hydrolase</keyword>
<sequence>MRRRPSGSATEEEDDDEDTNNSASPPDPAPTSSAPALPRVAPASSTSRGLHPHPEHGHNRFGGDDLTTQHRLPPSPSPRSSTDGATNTPKERRRRDHDTGQARACLTKSRAWTDSHTASTTACASALSDKDLLQPKMLTRDIIPDDMAEGYGRRRSRWRNPWNLSLLTLGTMVLAAVLLFAIVQSFFTRQLDAKGCAMSQMWAAYVKFDDFDTEHTRFASKYSLYMYREGLIDEDARVKGVPVLFIPGNAGSYRQVRSLAAEAAYHYHDWIQNDPDALANGKRALDFFSVDFNEDITAFHGQTLLDQAEYLNDAVAYILSLYHNPQRSIRSGDLPDPSSVIIVGHSMGGIVARTMLTMPNYQTNSINTIITLSAPHARPPVSFDAEIVNTYKEINAYWRHAYSQQWANDNPLWHVTLISIAGGGLDTVVPSDYASTSSLVPQTHGFTVFTPSMPHVWTGMDHLAITWCDQLRKSVIRALYDVVDVSRSTQTVPRAERMRIFKKWFLTGLEDVAEKTLPHKDPRTLLTLEDNSNSIISQGERLSLRSLGQTSKPRAYLLPVPPQGAPEGRKFTLLTDQQFDASGQSGRLEVLFCSVFPLQAGQSAAIFSMDMDLSGDSTGSTRLACKNAAEDVITLPASTKDSQFPFDNRRPFSYLQYDVEDLADHQFVAVVDKAAEHTSGWVIAEFSARSDSLIKTDTGLRQLLSSGLHLKLPAKRPMVVDVKIPALHSSLLAYKLRIHSKDCKEEPLFTPLLRQYIQEVYESKFYVNVQEADINLHGVAPYMPPPFKRSKNSDSLNALSFQIWTDPTCERPLDFFLDVDLFGSLGKLWMRYRVVFATFPLVAVALILRKQFKVYDETGVFMSFSESSNQCLRSSLPVLFIALTFFGMSFANASSGPRHGSRWSPFWSGNATESALDYSKNDLLLGTQDSFFWFLVPLFGVITTGVCIAMNYVTLMTVHVLTVIFRFVKPVLKCDEGRRSPAAFAVSSTRQRVVTTGILLFMVSTFIPYHFAYMVLCIVHIATCIRALRIARETRSEANYNFYNYAHSMLILMIWILPINVPVLVVWIRNLAVHWLTPFSSHHNILSIMPFILLVETLSTGRMIPRVPNRIRYVTNVLLFILAAYAAIYGVTYAYLLHHLANILCAWLVAIHLSSTSFSHLHRLGRRYLLGGGGDAAADSKHSDYHHAHAASSSGMGHVGMGVGANSGLAGAAANSGAGSGGAAGAAGGVGRAGIGGSGGLAGLGLSGQGKVKKRP</sequence>
<dbReference type="InterPro" id="IPR012908">
    <property type="entry name" value="PGAP1-ab_dom-like"/>
</dbReference>
<evidence type="ECO:0000259" key="14">
    <source>
        <dbReference type="Pfam" id="PF07819"/>
    </source>
</evidence>
<evidence type="ECO:0000256" key="10">
    <source>
        <dbReference type="ARBA" id="ARBA00022989"/>
    </source>
</evidence>
<feature type="transmembrane region" description="Helical" evidence="12">
    <location>
        <begin position="164"/>
        <end position="187"/>
    </location>
</feature>
<dbReference type="Gene3D" id="3.40.50.1820">
    <property type="entry name" value="alpha/beta hydrolase"/>
    <property type="match status" value="1"/>
</dbReference>
<evidence type="ECO:0000256" key="6">
    <source>
        <dbReference type="ARBA" id="ARBA00022692"/>
    </source>
</evidence>
<dbReference type="Pfam" id="PF25140">
    <property type="entry name" value="PGAP1_TMD"/>
    <property type="match status" value="1"/>
</dbReference>
<reference evidence="16 17" key="1">
    <citation type="submission" date="2024-04" db="EMBL/GenBank/DDBJ databases">
        <title>Phyllosticta paracitricarpa is synonymous to the EU quarantine fungus P. citricarpa based on phylogenomic analyses.</title>
        <authorList>
            <consortium name="Lawrence Berkeley National Laboratory"/>
            <person name="Van Ingen-Buijs V.A."/>
            <person name="Van Westerhoven A.C."/>
            <person name="Haridas S."/>
            <person name="Skiadas P."/>
            <person name="Martin F."/>
            <person name="Groenewald J.Z."/>
            <person name="Crous P.W."/>
            <person name="Seidl M.F."/>
        </authorList>
    </citation>
    <scope>NUCLEOTIDE SEQUENCE [LARGE SCALE GENOMIC DNA]</scope>
    <source>
        <strain evidence="16 17">CBS 122670</strain>
    </source>
</reference>
<name>A0ABR1MGE5_9PEZI</name>
<evidence type="ECO:0000256" key="4">
    <source>
        <dbReference type="ARBA" id="ARBA00015856"/>
    </source>
</evidence>
<evidence type="ECO:0000256" key="3">
    <source>
        <dbReference type="ARBA" id="ARBA00006931"/>
    </source>
</evidence>
<evidence type="ECO:0000256" key="11">
    <source>
        <dbReference type="ARBA" id="ARBA00023136"/>
    </source>
</evidence>
<comment type="caution">
    <text evidence="16">The sequence shown here is derived from an EMBL/GenBank/DDBJ whole genome shotgun (WGS) entry which is preliminary data.</text>
</comment>
<evidence type="ECO:0000259" key="15">
    <source>
        <dbReference type="Pfam" id="PF25140"/>
    </source>
</evidence>
<accession>A0ABR1MGE5</accession>
<evidence type="ECO:0000256" key="7">
    <source>
        <dbReference type="ARBA" id="ARBA00022801"/>
    </source>
</evidence>
<feature type="domain" description="GPI inositol-deacylase PGAP1-like alpha/beta" evidence="14">
    <location>
        <begin position="238"/>
        <end position="481"/>
    </location>
</feature>
<feature type="compositionally biased region" description="Acidic residues" evidence="13">
    <location>
        <begin position="10"/>
        <end position="19"/>
    </location>
</feature>
<feature type="transmembrane region" description="Helical" evidence="12">
    <location>
        <begin position="829"/>
        <end position="848"/>
    </location>
</feature>
<evidence type="ECO:0000313" key="16">
    <source>
        <dbReference type="EMBL" id="KAK7548709.1"/>
    </source>
</evidence>
<dbReference type="Pfam" id="PF07819">
    <property type="entry name" value="PGAP1"/>
    <property type="match status" value="1"/>
</dbReference>
<gene>
    <name evidence="16" type="ORF">IWX46DRAFT_37907</name>
</gene>
<evidence type="ECO:0000256" key="8">
    <source>
        <dbReference type="ARBA" id="ARBA00022824"/>
    </source>
</evidence>
<keyword evidence="11 12" id="KW-0472">Membrane</keyword>
<comment type="similarity">
    <text evidence="3 12">Belongs to the GPI inositol-deacylase family.</text>
</comment>
<keyword evidence="9 12" id="KW-0653">Protein transport</keyword>
<evidence type="ECO:0000256" key="1">
    <source>
        <dbReference type="ARBA" id="ARBA00003496"/>
    </source>
</evidence>
<feature type="region of interest" description="Disordered" evidence="13">
    <location>
        <begin position="1"/>
        <end position="103"/>
    </location>
</feature>
<evidence type="ECO:0000256" key="12">
    <source>
        <dbReference type="RuleBase" id="RU365011"/>
    </source>
</evidence>
<keyword evidence="8 12" id="KW-0256">Endoplasmic reticulum</keyword>
<organism evidence="16 17">
    <name type="scientific">Phyllosticta citricarpa</name>
    <dbReference type="NCBI Taxonomy" id="55181"/>
    <lineage>
        <taxon>Eukaryota</taxon>
        <taxon>Fungi</taxon>
        <taxon>Dikarya</taxon>
        <taxon>Ascomycota</taxon>
        <taxon>Pezizomycotina</taxon>
        <taxon>Dothideomycetes</taxon>
        <taxon>Dothideomycetes incertae sedis</taxon>
        <taxon>Botryosphaeriales</taxon>
        <taxon>Phyllostictaceae</taxon>
        <taxon>Phyllosticta</taxon>
    </lineage>
</organism>